<dbReference type="PANTHER" id="PTHR35936">
    <property type="entry name" value="MEMBRANE-BOUND LYTIC MUREIN TRANSGLYCOSYLASE F"/>
    <property type="match status" value="1"/>
</dbReference>
<dbReference type="Pfam" id="PF00497">
    <property type="entry name" value="SBP_bac_3"/>
    <property type="match status" value="1"/>
</dbReference>
<feature type="domain" description="Solute-binding protein family 3/N-terminal" evidence="3">
    <location>
        <begin position="17"/>
        <end position="243"/>
    </location>
</feature>
<comment type="similarity">
    <text evidence="1">Belongs to the bacterial solute-binding protein 3 family.</text>
</comment>
<evidence type="ECO:0000313" key="5">
    <source>
        <dbReference type="Proteomes" id="UP000004699"/>
    </source>
</evidence>
<evidence type="ECO:0000259" key="3">
    <source>
        <dbReference type="SMART" id="SM00062"/>
    </source>
</evidence>
<dbReference type="Gene3D" id="3.40.190.10">
    <property type="entry name" value="Periplasmic binding protein-like II"/>
    <property type="match status" value="2"/>
</dbReference>
<dbReference type="AlphaFoldDB" id="B8KTG3"/>
<dbReference type="STRING" id="565045.NOR51B_1893"/>
<gene>
    <name evidence="4" type="ORF">NOR51B_1893</name>
</gene>
<proteinExistence type="inferred from homology"/>
<accession>B8KTG3</accession>
<dbReference type="PANTHER" id="PTHR35936:SF25">
    <property type="entry name" value="ABC TRANSPORTER SUBSTRATE-BINDING PROTEIN"/>
    <property type="match status" value="1"/>
</dbReference>
<reference evidence="5" key="1">
    <citation type="journal article" date="2013" name="BMC Microbiol.">
        <title>Taxonomy and evolution of bacteriochlorophyll a-containing members of the OM60/NOR5 clade of marine gammaproteobacteria: description of Luminiphilus syltensis gen. nov., sp. nov., reclassification of Haliea rubra as Pseudohaliea rubra gen. nov., comb. nov., and emendation of Chromatocurvus halotolerans.</title>
        <authorList>
            <person name="Spring S."/>
            <person name="Riedel T."/>
            <person name="Sproer C."/>
            <person name="Yan S."/>
            <person name="Harder J."/>
            <person name="Fuchs B.M."/>
        </authorList>
    </citation>
    <scope>NUCLEOTIDE SEQUENCE [LARGE SCALE GENOMIC DNA]</scope>
    <source>
        <strain evidence="5">NOR51-B</strain>
    </source>
</reference>
<protein>
    <recommendedName>
        <fullName evidence="3">Solute-binding protein family 3/N-terminal domain-containing protein</fullName>
    </recommendedName>
</protein>
<dbReference type="EMBL" id="DS999411">
    <property type="protein sequence ID" value="EED35945.1"/>
    <property type="molecule type" value="Genomic_DNA"/>
</dbReference>
<dbReference type="eggNOG" id="COG0834">
    <property type="taxonomic scope" value="Bacteria"/>
</dbReference>
<sequence length="251" mass="28407">MLWIFPALAQSEKSDEVLRLIVAEDFPPFYYRDGDDFRGISIDVARAVLNRLGYSIHVTQAPSIPVAIADLETGRADLEPNLSATRERMRSAYFTKTPHIHESQDLIIRADTTLNFNGDLKILDDLLVGVISGWTYGPEFDGTEIIQRVFVRDSYQQLRGLLAGNYDVAIHNRESFLFQARELGVGQAFKVVSPSVYHLPVTMAVSKRYSNARELVERLDAEIKRFIDTAEYDQILLDNGFRLATPRVSLP</sequence>
<evidence type="ECO:0000313" key="4">
    <source>
        <dbReference type="EMBL" id="EED35945.1"/>
    </source>
</evidence>
<organism evidence="4 5">
    <name type="scientific">Luminiphilus syltensis NOR5-1B</name>
    <dbReference type="NCBI Taxonomy" id="565045"/>
    <lineage>
        <taxon>Bacteria</taxon>
        <taxon>Pseudomonadati</taxon>
        <taxon>Pseudomonadota</taxon>
        <taxon>Gammaproteobacteria</taxon>
        <taxon>Cellvibrionales</taxon>
        <taxon>Halieaceae</taxon>
        <taxon>Luminiphilus</taxon>
    </lineage>
</organism>
<name>B8KTG3_9GAMM</name>
<dbReference type="InterPro" id="IPR001638">
    <property type="entry name" value="Solute-binding_3/MltF_N"/>
</dbReference>
<evidence type="ECO:0000256" key="1">
    <source>
        <dbReference type="ARBA" id="ARBA00010333"/>
    </source>
</evidence>
<dbReference type="HOGENOM" id="CLU_064076_8_0_6"/>
<keyword evidence="5" id="KW-1185">Reference proteome</keyword>
<evidence type="ECO:0000256" key="2">
    <source>
        <dbReference type="ARBA" id="ARBA00022729"/>
    </source>
</evidence>
<dbReference type="Proteomes" id="UP000004699">
    <property type="component" value="Unassembled WGS sequence"/>
</dbReference>
<dbReference type="SUPFAM" id="SSF53850">
    <property type="entry name" value="Periplasmic binding protein-like II"/>
    <property type="match status" value="1"/>
</dbReference>
<dbReference type="SMART" id="SM00062">
    <property type="entry name" value="PBPb"/>
    <property type="match status" value="1"/>
</dbReference>
<keyword evidence="2" id="KW-0732">Signal</keyword>